<dbReference type="GO" id="GO:0016835">
    <property type="term" value="F:carbon-oxygen lyase activity"/>
    <property type="evidence" value="ECO:0007669"/>
    <property type="project" value="UniProtKB-UniRule"/>
</dbReference>
<gene>
    <name evidence="3 6" type="primary">murQ</name>
    <name evidence="5" type="ORF">AAV35_002615</name>
    <name evidence="6" type="ORF">MJ3_09218</name>
</gene>
<dbReference type="EC" id="4.2.1.126" evidence="3"/>
<dbReference type="Proteomes" id="UP000011746">
    <property type="component" value="Unassembled WGS sequence"/>
</dbReference>
<dbReference type="Pfam" id="PF22645">
    <property type="entry name" value="GKRP_SIS_N"/>
    <property type="match status" value="1"/>
</dbReference>
<evidence type="ECO:0000256" key="2">
    <source>
        <dbReference type="ARBA" id="ARBA00023277"/>
    </source>
</evidence>
<keyword evidence="1 3" id="KW-0456">Lyase</keyword>
<keyword evidence="7" id="KW-1185">Reference proteome</keyword>
<dbReference type="PROSITE" id="PS51464">
    <property type="entry name" value="SIS"/>
    <property type="match status" value="1"/>
</dbReference>
<proteinExistence type="inferred from homology"/>
<dbReference type="eggNOG" id="COG2103">
    <property type="taxonomic scope" value="Bacteria"/>
</dbReference>
<evidence type="ECO:0000313" key="7">
    <source>
        <dbReference type="Proteomes" id="UP000011746"/>
    </source>
</evidence>
<dbReference type="GO" id="GO:0097367">
    <property type="term" value="F:carbohydrate derivative binding"/>
    <property type="evidence" value="ECO:0007669"/>
    <property type="project" value="InterPro"/>
</dbReference>
<accession>K2GLK8</accession>
<feature type="active site" description="Proton donor" evidence="3">
    <location>
        <position position="69"/>
    </location>
</feature>
<evidence type="ECO:0000313" key="6">
    <source>
        <dbReference type="EMBL" id="EKE31274.1"/>
    </source>
</evidence>
<comment type="pathway">
    <text evidence="3">Amino-sugar metabolism; N-acetylmuramate degradation.</text>
</comment>
<dbReference type="PANTHER" id="PTHR10088">
    <property type="entry name" value="GLUCOKINASE REGULATORY PROTEIN"/>
    <property type="match status" value="1"/>
</dbReference>
<dbReference type="PATRIC" id="fig|1230341.3.peg.1896"/>
<dbReference type="CDD" id="cd05007">
    <property type="entry name" value="SIS_Etherase"/>
    <property type="match status" value="1"/>
</dbReference>
<dbReference type="PANTHER" id="PTHR10088:SF4">
    <property type="entry name" value="GLUCOKINASE REGULATORY PROTEIN"/>
    <property type="match status" value="1"/>
</dbReference>
<dbReference type="PROSITE" id="PS50012">
    <property type="entry name" value="RCC1_3"/>
    <property type="match status" value="1"/>
</dbReference>
<evidence type="ECO:0000313" key="8">
    <source>
        <dbReference type="Proteomes" id="UP000092654"/>
    </source>
</evidence>
<dbReference type="UniPathway" id="UPA00342"/>
<dbReference type="NCBIfam" id="TIGR00274">
    <property type="entry name" value="N-acetylmuramic acid 6-phosphate etherase"/>
    <property type="match status" value="1"/>
</dbReference>
<dbReference type="GO" id="GO:0016803">
    <property type="term" value="F:ether hydrolase activity"/>
    <property type="evidence" value="ECO:0007669"/>
    <property type="project" value="TreeGrafter"/>
</dbReference>
<dbReference type="Gene3D" id="1.10.8.1080">
    <property type="match status" value="1"/>
</dbReference>
<dbReference type="HAMAP" id="MF_00068">
    <property type="entry name" value="MurQ"/>
    <property type="match status" value="1"/>
</dbReference>
<evidence type="ECO:0000313" key="5">
    <source>
        <dbReference type="EMBL" id="AKG03788.1"/>
    </source>
</evidence>
<reference evidence="6 7" key="1">
    <citation type="journal article" date="2012" name="J. Bacteriol.">
        <title>Draft Genome Sequence of Salimicrobium sp. Strain MJ3, Isolated from Myulchi-Jeot, Korean Fermented Seafood.</title>
        <authorList>
            <person name="Lee S.H."/>
            <person name="Jung J.Y."/>
            <person name="Jeon C.O."/>
        </authorList>
    </citation>
    <scope>NUCLEOTIDE SEQUENCE [LARGE SCALE GENOMIC DNA]</scope>
    <source>
        <strain evidence="6 7">MJ3</strain>
    </source>
</reference>
<evidence type="ECO:0000259" key="4">
    <source>
        <dbReference type="PROSITE" id="PS51464"/>
    </source>
</evidence>
<dbReference type="AlphaFoldDB" id="K2GLK8"/>
<dbReference type="STRING" id="1230341.AAV35_002615"/>
<dbReference type="InterPro" id="IPR046348">
    <property type="entry name" value="SIS_dom_sf"/>
</dbReference>
<comment type="subunit">
    <text evidence="3">Homodimer.</text>
</comment>
<dbReference type="Proteomes" id="UP000092654">
    <property type="component" value="Chromosome"/>
</dbReference>
<dbReference type="InterPro" id="IPR001347">
    <property type="entry name" value="SIS_dom"/>
</dbReference>
<dbReference type="InterPro" id="IPR040190">
    <property type="entry name" value="MURQ/GCKR"/>
</dbReference>
<feature type="active site" evidence="3">
    <location>
        <position position="100"/>
    </location>
</feature>
<dbReference type="NCBIfam" id="NF009222">
    <property type="entry name" value="PRK12570.1"/>
    <property type="match status" value="1"/>
</dbReference>
<dbReference type="RefSeq" id="WP_008590732.1">
    <property type="nucleotide sequence ID" value="NZ_AMPQ01000012.1"/>
</dbReference>
<dbReference type="InterPro" id="IPR000408">
    <property type="entry name" value="Reg_chr_condens"/>
</dbReference>
<comment type="function">
    <text evidence="3">Specifically catalyzes the cleavage of the D-lactyl ether substituent of MurNAc 6-phosphate, producing GlcNAc 6-phosphate and D-lactate.</text>
</comment>
<protein>
    <recommendedName>
        <fullName evidence="3">N-acetylmuramic acid 6-phosphate etherase</fullName>
        <shortName evidence="3">MurNAc-6-P etherase</shortName>
        <ecNumber evidence="3">4.2.1.126</ecNumber>
    </recommendedName>
    <alternativeName>
        <fullName evidence="3">N-acetylmuramic acid 6-phosphate hydrolase</fullName>
    </alternativeName>
    <alternativeName>
        <fullName evidence="3">N-acetylmuramic acid 6-phosphate lyase</fullName>
    </alternativeName>
</protein>
<comment type="similarity">
    <text evidence="3">Belongs to the GCKR-like family. MurNAc-6-P etherase subfamily.</text>
</comment>
<dbReference type="Gene3D" id="3.40.50.10490">
    <property type="entry name" value="Glucose-6-phosphate isomerase like protein, domain 1"/>
    <property type="match status" value="1"/>
</dbReference>
<evidence type="ECO:0000256" key="1">
    <source>
        <dbReference type="ARBA" id="ARBA00023239"/>
    </source>
</evidence>
<name>K2GLK8_9BACI</name>
<dbReference type="OrthoDB" id="9813395at2"/>
<reference evidence="5" key="3">
    <citation type="submission" date="2016-11" db="EMBL/GenBank/DDBJ databases">
        <title>Salimicrobium jeotgali MJ3, isolated from Myulchi jeot, a traditional Korean fermented seafood.</title>
        <authorList>
            <person name="Kim K.H."/>
            <person name="Jeon C.O."/>
            <person name="Jin H.M."/>
        </authorList>
    </citation>
    <scope>NUCLEOTIDE SEQUENCE</scope>
    <source>
        <strain evidence="5">MJ3</strain>
    </source>
</reference>
<sequence>MEKLDEKTPEELLKLMNRKDKTVPEMVEEQIPFIKSVIDQTVNTIKNGGRVYYMGAGTSGRLGILDASECPPTFGVEPDLFTALIAGGDEAIQVAVEDAEDDTYRGKQETLEKLTRKDILIAISASGNTPYVLGGIEGAKENGAATACVVCAENSRIEQEVVTPIVIPVGEEMVQGSSRLKAGTAQKLVLNMISTVSMIQLGKVYDNYMVDVKATNQKLRERVLQILMKITNETEENSRQALIDMEGDLKVAVLHILFSTDYETGKKYLNYYEGDLRKTIHFLREMSVSEREIE</sequence>
<dbReference type="GO" id="GO:0009254">
    <property type="term" value="P:peptidoglycan turnover"/>
    <property type="evidence" value="ECO:0007669"/>
    <property type="project" value="TreeGrafter"/>
</dbReference>
<comment type="miscellaneous">
    <text evidence="3">A lyase-type mechanism (elimination/hydration) is suggested for the cleavage of the lactyl ether bond of MurNAc 6-phosphate, with the formation of an alpha,beta-unsaturated aldehyde intermediate with (E)-stereochemistry, followed by the syn addition of water to give product.</text>
</comment>
<dbReference type="KEGG" id="sje:AAV35_002615"/>
<dbReference type="GO" id="GO:0097173">
    <property type="term" value="P:N-acetylmuramic acid catabolic process"/>
    <property type="evidence" value="ECO:0007669"/>
    <property type="project" value="UniProtKB-UniPathway"/>
</dbReference>
<dbReference type="InterPro" id="IPR005488">
    <property type="entry name" value="Etherase_MurQ"/>
</dbReference>
<dbReference type="EMBL" id="AMPQ01000012">
    <property type="protein sequence ID" value="EKE31274.1"/>
    <property type="molecule type" value="Genomic_DNA"/>
</dbReference>
<dbReference type="SUPFAM" id="SSF53697">
    <property type="entry name" value="SIS domain"/>
    <property type="match status" value="1"/>
</dbReference>
<dbReference type="EMBL" id="CP011361">
    <property type="protein sequence ID" value="AKG03788.1"/>
    <property type="molecule type" value="Genomic_DNA"/>
</dbReference>
<dbReference type="NCBIfam" id="NF003915">
    <property type="entry name" value="PRK05441.1"/>
    <property type="match status" value="1"/>
</dbReference>
<feature type="domain" description="SIS" evidence="4">
    <location>
        <begin position="41"/>
        <end position="203"/>
    </location>
</feature>
<dbReference type="GO" id="GO:0046348">
    <property type="term" value="P:amino sugar catabolic process"/>
    <property type="evidence" value="ECO:0007669"/>
    <property type="project" value="InterPro"/>
</dbReference>
<keyword evidence="2 3" id="KW-0119">Carbohydrate metabolism</keyword>
<organism evidence="6 7">
    <name type="scientific">Salimicrobium jeotgali</name>
    <dbReference type="NCBI Taxonomy" id="1230341"/>
    <lineage>
        <taxon>Bacteria</taxon>
        <taxon>Bacillati</taxon>
        <taxon>Bacillota</taxon>
        <taxon>Bacilli</taxon>
        <taxon>Bacillales</taxon>
        <taxon>Bacillaceae</taxon>
        <taxon>Salimicrobium</taxon>
    </lineage>
</organism>
<comment type="catalytic activity">
    <reaction evidence="3">
        <text>N-acetyl-D-muramate 6-phosphate + H2O = N-acetyl-D-glucosamine 6-phosphate + (R)-lactate</text>
        <dbReference type="Rhea" id="RHEA:26410"/>
        <dbReference type="ChEBI" id="CHEBI:15377"/>
        <dbReference type="ChEBI" id="CHEBI:16004"/>
        <dbReference type="ChEBI" id="CHEBI:57513"/>
        <dbReference type="ChEBI" id="CHEBI:58722"/>
        <dbReference type="EC" id="4.2.1.126"/>
    </reaction>
</comment>
<reference evidence="8" key="2">
    <citation type="submission" date="2015-06" db="EMBL/GenBank/DDBJ databases">
        <title>Salimicrobium jeotgali MJ3, isolated from Myulchi jeot, a traditional Korean fermented seafood.</title>
        <authorList>
            <person name="Kim K.H."/>
            <person name="Jeon C.O."/>
            <person name="Jin H.M."/>
        </authorList>
    </citation>
    <scope>NUCLEOTIDE SEQUENCE [LARGE SCALE GENOMIC DNA]</scope>
    <source>
        <strain evidence="8">MJ3</strain>
    </source>
</reference>
<evidence type="ECO:0000256" key="3">
    <source>
        <dbReference type="HAMAP-Rule" id="MF_00068"/>
    </source>
</evidence>